<name>A0A074ZND8_OPIVI</name>
<keyword evidence="6" id="KW-1185">Reference proteome</keyword>
<evidence type="ECO:0000256" key="2">
    <source>
        <dbReference type="PROSITE-ProRule" id="PRU00176"/>
    </source>
</evidence>
<feature type="region of interest" description="Disordered" evidence="3">
    <location>
        <begin position="406"/>
        <end position="450"/>
    </location>
</feature>
<dbReference type="PANTHER" id="PTHR48025:SF1">
    <property type="entry name" value="RRM DOMAIN-CONTAINING PROTEIN"/>
    <property type="match status" value="1"/>
</dbReference>
<dbReference type="InterPro" id="IPR050502">
    <property type="entry name" value="Euk_RNA-bind_prot"/>
</dbReference>
<dbReference type="SUPFAM" id="SSF54928">
    <property type="entry name" value="RNA-binding domain, RBD"/>
    <property type="match status" value="2"/>
</dbReference>
<feature type="compositionally biased region" description="Basic and acidic residues" evidence="3">
    <location>
        <begin position="67"/>
        <end position="80"/>
    </location>
</feature>
<dbReference type="KEGG" id="ovi:T265_04574"/>
<feature type="compositionally biased region" description="Polar residues" evidence="3">
    <location>
        <begin position="1"/>
        <end position="12"/>
    </location>
</feature>
<sequence length="571" mass="63150">MGSKGGFSTSVSPKIKGNKKEIKHQRSNTSETKLFNDPRKQKSKKILTGLSVGREKCVSPCVPTEQEGWKPKHPSEDLKSGKIANPKNRGKLPASLHHRRTKRAILKGLKQSKAKDTSTHSSLLLRNLPPSVNYSLLQNTIPTAHRFQLFKRGSKRHAFAKFKSKDACEEAAKNLKGLTLDGYQISITFVTPKVHLEGLDDAGGDVSRCLTLANLPFSLCKEDLQEEFPTASDVIMNMNKFGRFRGSCLLVFDTVDDCKIARSACQGRVIGGRPVKYTLGVRFEARAPKDSPVCGIKIRGLPSEVDVSQLKALFPEDVVTRAHVNVDSSKVTQTGVVVFTDRAAQKAALHRFATEKLFGLRLRARPWAPVVSRHKRKLIPQPVPISEPTITDGSNTATEHFATAKKMKTEADGDQKPLKASVKKHKREKSPNDDEHHKSKMSNSAAEYSIIKTVTTPGSVHKRKNMPLMSPELDATFDVSTTTDNKSAKKNKRSAHDSPLNASLQTVVQEDQPKPKKARASLETSFGKSHLHPKNTSESSAKKKKLKTPAVSLNAEFAFLHIFFCKNHLQK</sequence>
<dbReference type="SMART" id="SM00360">
    <property type="entry name" value="RRM"/>
    <property type="match status" value="3"/>
</dbReference>
<dbReference type="PANTHER" id="PTHR48025">
    <property type="entry name" value="OS02G0815200 PROTEIN"/>
    <property type="match status" value="1"/>
</dbReference>
<evidence type="ECO:0000313" key="6">
    <source>
        <dbReference type="Proteomes" id="UP000054324"/>
    </source>
</evidence>
<evidence type="ECO:0000313" key="5">
    <source>
        <dbReference type="EMBL" id="KER28621.1"/>
    </source>
</evidence>
<feature type="region of interest" description="Disordered" evidence="3">
    <location>
        <begin position="481"/>
        <end position="546"/>
    </location>
</feature>
<dbReference type="OrthoDB" id="167718at2759"/>
<organism evidence="5 6">
    <name type="scientific">Opisthorchis viverrini</name>
    <name type="common">Southeast Asian liver fluke</name>
    <dbReference type="NCBI Taxonomy" id="6198"/>
    <lineage>
        <taxon>Eukaryota</taxon>
        <taxon>Metazoa</taxon>
        <taxon>Spiralia</taxon>
        <taxon>Lophotrochozoa</taxon>
        <taxon>Platyhelminthes</taxon>
        <taxon>Trematoda</taxon>
        <taxon>Digenea</taxon>
        <taxon>Opisthorchiida</taxon>
        <taxon>Opisthorchiata</taxon>
        <taxon>Opisthorchiidae</taxon>
        <taxon>Opisthorchis</taxon>
    </lineage>
</organism>
<dbReference type="CTD" id="20318756"/>
<protein>
    <recommendedName>
        <fullName evidence="4">RRM domain-containing protein</fullName>
    </recommendedName>
</protein>
<evidence type="ECO:0000259" key="4">
    <source>
        <dbReference type="PROSITE" id="PS50102"/>
    </source>
</evidence>
<dbReference type="Proteomes" id="UP000054324">
    <property type="component" value="Unassembled WGS sequence"/>
</dbReference>
<dbReference type="Gene3D" id="3.30.70.330">
    <property type="match status" value="2"/>
</dbReference>
<feature type="domain" description="RRM" evidence="4">
    <location>
        <begin position="121"/>
        <end position="192"/>
    </location>
</feature>
<accession>A0A074ZND8</accession>
<dbReference type="GeneID" id="20318756"/>
<dbReference type="STRING" id="6198.A0A074ZND8"/>
<dbReference type="RefSeq" id="XP_009167613.1">
    <property type="nucleotide sequence ID" value="XM_009169349.1"/>
</dbReference>
<gene>
    <name evidence="5" type="ORF">T265_04574</name>
</gene>
<feature type="compositionally biased region" description="Basic and acidic residues" evidence="3">
    <location>
        <begin position="407"/>
        <end position="417"/>
    </location>
</feature>
<dbReference type="InterPro" id="IPR012677">
    <property type="entry name" value="Nucleotide-bd_a/b_plait_sf"/>
</dbReference>
<proteinExistence type="predicted"/>
<reference evidence="5 6" key="1">
    <citation type="submission" date="2013-11" db="EMBL/GenBank/DDBJ databases">
        <title>Opisthorchis viverrini - life in the bile duct.</title>
        <authorList>
            <person name="Young N.D."/>
            <person name="Nagarajan N."/>
            <person name="Lin S.J."/>
            <person name="Korhonen P.K."/>
            <person name="Jex A.R."/>
            <person name="Hall R.S."/>
            <person name="Safavi-Hemami H."/>
            <person name="Kaewkong W."/>
            <person name="Bertrand D."/>
            <person name="Gao S."/>
            <person name="Seet Q."/>
            <person name="Wongkham S."/>
            <person name="Teh B.T."/>
            <person name="Wongkham C."/>
            <person name="Intapan P.M."/>
            <person name="Maleewong W."/>
            <person name="Yang X."/>
            <person name="Hu M."/>
            <person name="Wang Z."/>
            <person name="Hofmann A."/>
            <person name="Sternberg P.W."/>
            <person name="Tan P."/>
            <person name="Wang J."/>
            <person name="Gasser R.B."/>
        </authorList>
    </citation>
    <scope>NUCLEOTIDE SEQUENCE [LARGE SCALE GENOMIC DNA]</scope>
</reference>
<feature type="region of interest" description="Disordered" evidence="3">
    <location>
        <begin position="62"/>
        <end position="95"/>
    </location>
</feature>
<feature type="compositionally biased region" description="Polar residues" evidence="3">
    <location>
        <begin position="500"/>
        <end position="509"/>
    </location>
</feature>
<evidence type="ECO:0000256" key="3">
    <source>
        <dbReference type="SAM" id="MobiDB-lite"/>
    </source>
</evidence>
<dbReference type="CDD" id="cd00590">
    <property type="entry name" value="RRM_SF"/>
    <property type="match status" value="2"/>
</dbReference>
<keyword evidence="1 2" id="KW-0694">RNA-binding</keyword>
<dbReference type="InterPro" id="IPR035979">
    <property type="entry name" value="RBD_domain_sf"/>
</dbReference>
<dbReference type="InterPro" id="IPR000504">
    <property type="entry name" value="RRM_dom"/>
</dbReference>
<feature type="domain" description="RRM" evidence="4">
    <location>
        <begin position="208"/>
        <end position="282"/>
    </location>
</feature>
<dbReference type="GO" id="GO:0005634">
    <property type="term" value="C:nucleus"/>
    <property type="evidence" value="ECO:0007669"/>
    <property type="project" value="TreeGrafter"/>
</dbReference>
<feature type="region of interest" description="Disordered" evidence="3">
    <location>
        <begin position="1"/>
        <end position="48"/>
    </location>
</feature>
<dbReference type="AlphaFoldDB" id="A0A074ZND8"/>
<dbReference type="Pfam" id="PF00076">
    <property type="entry name" value="RRM_1"/>
    <property type="match status" value="1"/>
</dbReference>
<dbReference type="PROSITE" id="PS50102">
    <property type="entry name" value="RRM"/>
    <property type="match status" value="2"/>
</dbReference>
<dbReference type="EMBL" id="KL596695">
    <property type="protein sequence ID" value="KER28621.1"/>
    <property type="molecule type" value="Genomic_DNA"/>
</dbReference>
<dbReference type="GO" id="GO:0003729">
    <property type="term" value="F:mRNA binding"/>
    <property type="evidence" value="ECO:0007669"/>
    <property type="project" value="TreeGrafter"/>
</dbReference>
<feature type="compositionally biased region" description="Polar residues" evidence="3">
    <location>
        <begin position="441"/>
        <end position="450"/>
    </location>
</feature>
<evidence type="ECO:0000256" key="1">
    <source>
        <dbReference type="ARBA" id="ARBA00022884"/>
    </source>
</evidence>